<reference evidence="1 2" key="1">
    <citation type="submission" date="2018-05" db="EMBL/GenBank/DDBJ databases">
        <authorList>
            <person name="Zhang Y.-J."/>
        </authorList>
    </citation>
    <scope>NUCLEOTIDE SEQUENCE [LARGE SCALE GENOMIC DNA]</scope>
    <source>
        <strain evidence="1 2">CY04</strain>
    </source>
</reference>
<organism evidence="1 2">
    <name type="scientific">Parasedimentitalea denitrificans</name>
    <dbReference type="NCBI Taxonomy" id="2211118"/>
    <lineage>
        <taxon>Bacteria</taxon>
        <taxon>Pseudomonadati</taxon>
        <taxon>Pseudomonadota</taxon>
        <taxon>Alphaproteobacteria</taxon>
        <taxon>Rhodobacterales</taxon>
        <taxon>Paracoccaceae</taxon>
        <taxon>Parasedimentitalea</taxon>
    </lineage>
</organism>
<accession>A0ABX0W4W8</accession>
<dbReference type="RefSeq" id="WP_167683247.1">
    <property type="nucleotide sequence ID" value="NZ_QHLQ01000004.1"/>
</dbReference>
<proteinExistence type="predicted"/>
<dbReference type="Proteomes" id="UP001429564">
    <property type="component" value="Unassembled WGS sequence"/>
</dbReference>
<evidence type="ECO:0000313" key="1">
    <source>
        <dbReference type="EMBL" id="NIZ60684.1"/>
    </source>
</evidence>
<comment type="caution">
    <text evidence="1">The sequence shown here is derived from an EMBL/GenBank/DDBJ whole genome shotgun (WGS) entry which is preliminary data.</text>
</comment>
<gene>
    <name evidence="1" type="ORF">DL239_06810</name>
</gene>
<name>A0ABX0W4W8_9RHOB</name>
<dbReference type="EMBL" id="QHLQ01000004">
    <property type="protein sequence ID" value="NIZ60684.1"/>
    <property type="molecule type" value="Genomic_DNA"/>
</dbReference>
<evidence type="ECO:0000313" key="2">
    <source>
        <dbReference type="Proteomes" id="UP001429564"/>
    </source>
</evidence>
<sequence>MQTSDRENPFVDGSLAAQWHARVTDTVVERFAQHCEIKPAKEELRKYLSYVVIYAETGRENDVLPGKKETRRQIEALRSASGKFSNALDKLHESFQFALQDKLEEPEYEELFRLNPEEDFLEEEPELKTIQMEALQSHVKEIQNWTEKRLEELDQAPTAPEQQLGSSLDSTIIFLAAIFDKYNSRPAKSLCYYDGSQNNYAGRFFVFVKEFLNECVPNSYFSEGALGKRITRTLSKDIPVKF</sequence>
<keyword evidence="2" id="KW-1185">Reference proteome</keyword>
<protein>
    <submittedName>
        <fullName evidence="1">Uncharacterized protein</fullName>
    </submittedName>
</protein>